<evidence type="ECO:0000313" key="1">
    <source>
        <dbReference type="EMBL" id="GBN55368.1"/>
    </source>
</evidence>
<dbReference type="EMBL" id="BGPR01012273">
    <property type="protein sequence ID" value="GBN55368.1"/>
    <property type="molecule type" value="Genomic_DNA"/>
</dbReference>
<dbReference type="Proteomes" id="UP000499080">
    <property type="component" value="Unassembled WGS sequence"/>
</dbReference>
<protein>
    <submittedName>
        <fullName evidence="1">Uncharacterized protein</fullName>
    </submittedName>
</protein>
<gene>
    <name evidence="1" type="ORF">AVEN_210924_1</name>
</gene>
<reference evidence="1 2" key="1">
    <citation type="journal article" date="2019" name="Sci. Rep.">
        <title>Orb-weaving spider Araneus ventricosus genome elucidates the spidroin gene catalogue.</title>
        <authorList>
            <person name="Kono N."/>
            <person name="Nakamura H."/>
            <person name="Ohtoshi R."/>
            <person name="Moran D.A.P."/>
            <person name="Shinohara A."/>
            <person name="Yoshida Y."/>
            <person name="Fujiwara M."/>
            <person name="Mori M."/>
            <person name="Tomita M."/>
            <person name="Arakawa K."/>
        </authorList>
    </citation>
    <scope>NUCLEOTIDE SEQUENCE [LARGE SCALE GENOMIC DNA]</scope>
</reference>
<proteinExistence type="predicted"/>
<sequence>MASSSRSRRHEPNRTDLPSMFIEELNVYPCNGHLQGYYLMENTSSGVGTEAEFCNFINGRGLQTDEAFRASTPATSTPKSTSNFLQKQAYVPAECHPCISVSEIIFAASENFGVRCICEPL</sequence>
<name>A0A4Y2PU05_ARAVE</name>
<evidence type="ECO:0000313" key="2">
    <source>
        <dbReference type="Proteomes" id="UP000499080"/>
    </source>
</evidence>
<keyword evidence="2" id="KW-1185">Reference proteome</keyword>
<dbReference type="AlphaFoldDB" id="A0A4Y2PU05"/>
<comment type="caution">
    <text evidence="1">The sequence shown here is derived from an EMBL/GenBank/DDBJ whole genome shotgun (WGS) entry which is preliminary data.</text>
</comment>
<organism evidence="1 2">
    <name type="scientific">Araneus ventricosus</name>
    <name type="common">Orbweaver spider</name>
    <name type="synonym">Epeira ventricosa</name>
    <dbReference type="NCBI Taxonomy" id="182803"/>
    <lineage>
        <taxon>Eukaryota</taxon>
        <taxon>Metazoa</taxon>
        <taxon>Ecdysozoa</taxon>
        <taxon>Arthropoda</taxon>
        <taxon>Chelicerata</taxon>
        <taxon>Arachnida</taxon>
        <taxon>Araneae</taxon>
        <taxon>Araneomorphae</taxon>
        <taxon>Entelegynae</taxon>
        <taxon>Araneoidea</taxon>
        <taxon>Araneidae</taxon>
        <taxon>Araneus</taxon>
    </lineage>
</organism>
<accession>A0A4Y2PU05</accession>